<name>A0A8A3S4D3_9EURY</name>
<dbReference type="CDD" id="cd03140">
    <property type="entry name" value="GATase1_PfpI_3"/>
    <property type="match status" value="1"/>
</dbReference>
<dbReference type="InterPro" id="IPR002818">
    <property type="entry name" value="DJ-1/PfpI"/>
</dbReference>
<dbReference type="RefSeq" id="WP_265582290.1">
    <property type="nucleotide sequence ID" value="NZ_CP036172.1"/>
</dbReference>
<evidence type="ECO:0000259" key="1">
    <source>
        <dbReference type="Pfam" id="PF01965"/>
    </source>
</evidence>
<dbReference type="Proteomes" id="UP001042704">
    <property type="component" value="Chromosome"/>
</dbReference>
<dbReference type="EMBL" id="CP036172">
    <property type="protein sequence ID" value="QSZ66922.1"/>
    <property type="molecule type" value="Genomic_DNA"/>
</dbReference>
<keyword evidence="2" id="KW-0315">Glutamine amidotransferase</keyword>
<reference evidence="2" key="1">
    <citation type="journal article" date="2001" name="Int. J. Syst. Evol. Microbiol.">
        <title>Methanofollis aquaemaris sp. nov., a methanogen isolated from an aquaculture fish pond.</title>
        <authorList>
            <person name="Lai M.C."/>
            <person name="Chen S.C."/>
        </authorList>
    </citation>
    <scope>NUCLEOTIDE SEQUENCE</scope>
    <source>
        <strain evidence="2">N2F9704</strain>
    </source>
</reference>
<feature type="domain" description="DJ-1/PfpI" evidence="1">
    <location>
        <begin position="4"/>
        <end position="174"/>
    </location>
</feature>
<dbReference type="GeneID" id="76423724"/>
<proteinExistence type="predicted"/>
<reference evidence="2" key="2">
    <citation type="submission" date="2019-02" db="EMBL/GenBank/DDBJ databases">
        <authorList>
            <person name="Chen S.-C."/>
            <person name="Chien H.-H."/>
            <person name="Lai M.-C."/>
        </authorList>
    </citation>
    <scope>NUCLEOTIDE SEQUENCE</scope>
    <source>
        <strain evidence="2">N2F9704</strain>
    </source>
</reference>
<dbReference type="KEGG" id="maqe:RJ40_05155"/>
<evidence type="ECO:0000313" key="2">
    <source>
        <dbReference type="EMBL" id="QSZ66922.1"/>
    </source>
</evidence>
<accession>A0A8A3S4D3</accession>
<protein>
    <submittedName>
        <fullName evidence="2">Glutamine amidotransferase</fullName>
    </submittedName>
</protein>
<dbReference type="InterPro" id="IPR029062">
    <property type="entry name" value="Class_I_gatase-like"/>
</dbReference>
<organism evidence="2 3">
    <name type="scientific">Methanofollis aquaemaris</name>
    <dbReference type="NCBI Taxonomy" id="126734"/>
    <lineage>
        <taxon>Archaea</taxon>
        <taxon>Methanobacteriati</taxon>
        <taxon>Methanobacteriota</taxon>
        <taxon>Stenosarchaea group</taxon>
        <taxon>Methanomicrobia</taxon>
        <taxon>Methanomicrobiales</taxon>
        <taxon>Methanomicrobiaceae</taxon>
        <taxon>Methanofollis</taxon>
    </lineage>
</organism>
<keyword evidence="3" id="KW-1185">Reference proteome</keyword>
<dbReference type="Pfam" id="PF01965">
    <property type="entry name" value="DJ-1_PfpI"/>
    <property type="match status" value="1"/>
</dbReference>
<evidence type="ECO:0000313" key="3">
    <source>
        <dbReference type="Proteomes" id="UP001042704"/>
    </source>
</evidence>
<dbReference type="AlphaFoldDB" id="A0A8A3S4D3"/>
<sequence>MKRSVYFFACPAFADWEPPLAVSMISDTNEFPKKRSYRVITFGLSKDPVSSLGGITVLPDVDVDGVDLADAAMVILPGSSFYENHDPVELFPLIRECVRHKIPVAAICGGTLFLARHGFLDDVRHTSCGPEWLKEHAPDYRGEVHYVHAPGVADGGIITANPFGFVEFAAEIIRALDVFPPEYLEFWVRTIKTGYLNVDSVDPTAGKMNE</sequence>
<gene>
    <name evidence="2" type="ORF">RJ40_05155</name>
</gene>
<dbReference type="Gene3D" id="3.40.50.880">
    <property type="match status" value="1"/>
</dbReference>
<dbReference type="SUPFAM" id="SSF52317">
    <property type="entry name" value="Class I glutamine amidotransferase-like"/>
    <property type="match status" value="1"/>
</dbReference>